<dbReference type="Proteomes" id="UP000245699">
    <property type="component" value="Unassembled WGS sequence"/>
</dbReference>
<sequence length="250" mass="28857">MNTGSTVDSEIKIALRDRRQFVTEPVVENRWPIFQANILSVYNSSSLHLSIKEENKLLRECLRFNMEDAHDMVNNVLLEGVNISKWRIMNEYKRSKNLEIHPEGNDFYNTNHDGTDKSNNKTNIYEFLNSVSPTSYVKEKGEMKGIPTTKPSLVIINLMKELEKIEGSLFGNYKSVKFVIRALAKVWTEYNSLVLPTLQQVFSPLLFDFKNALIKEFGFTIDVETEALCFFKNEIVIPLLPAIEGKWKIL</sequence>
<evidence type="ECO:0000313" key="2">
    <source>
        <dbReference type="Proteomes" id="UP000245699"/>
    </source>
</evidence>
<comment type="caution">
    <text evidence="1">The sequence shown here is derived from an EMBL/GenBank/DDBJ whole genome shotgun (WGS) entry which is preliminary data.</text>
</comment>
<organism evidence="1 2">
    <name type="scientific">Furculomyces boomerangus</name>
    <dbReference type="NCBI Taxonomy" id="61424"/>
    <lineage>
        <taxon>Eukaryota</taxon>
        <taxon>Fungi</taxon>
        <taxon>Fungi incertae sedis</taxon>
        <taxon>Zoopagomycota</taxon>
        <taxon>Kickxellomycotina</taxon>
        <taxon>Harpellomycetes</taxon>
        <taxon>Harpellales</taxon>
        <taxon>Harpellaceae</taxon>
        <taxon>Furculomyces</taxon>
    </lineage>
</organism>
<accession>A0A2T9YLT6</accession>
<name>A0A2T9YLT6_9FUNG</name>
<evidence type="ECO:0000313" key="1">
    <source>
        <dbReference type="EMBL" id="PVU93244.1"/>
    </source>
</evidence>
<gene>
    <name evidence="1" type="ORF">BB559_003352</name>
</gene>
<reference evidence="1 2" key="1">
    <citation type="journal article" date="2018" name="MBio">
        <title>Comparative Genomics Reveals the Core Gene Toolbox for the Fungus-Insect Symbiosis.</title>
        <authorList>
            <person name="Wang Y."/>
            <person name="Stata M."/>
            <person name="Wang W."/>
            <person name="Stajich J.E."/>
            <person name="White M.M."/>
            <person name="Moncalvo J.M."/>
        </authorList>
    </citation>
    <scope>NUCLEOTIDE SEQUENCE [LARGE SCALE GENOMIC DNA]</scope>
    <source>
        <strain evidence="1 2">AUS-77-4</strain>
    </source>
</reference>
<proteinExistence type="predicted"/>
<dbReference type="AlphaFoldDB" id="A0A2T9YLT6"/>
<keyword evidence="2" id="KW-1185">Reference proteome</keyword>
<protein>
    <submittedName>
        <fullName evidence="1">Uncharacterized protein</fullName>
    </submittedName>
</protein>
<dbReference type="EMBL" id="MBFT01000328">
    <property type="protein sequence ID" value="PVU93244.1"/>
    <property type="molecule type" value="Genomic_DNA"/>
</dbReference>